<accession>A0A9D9J0U2</accession>
<reference evidence="1" key="2">
    <citation type="journal article" date="2021" name="PeerJ">
        <title>Extensive microbial diversity within the chicken gut microbiome revealed by metagenomics and culture.</title>
        <authorList>
            <person name="Gilroy R."/>
            <person name="Ravi A."/>
            <person name="Getino M."/>
            <person name="Pursley I."/>
            <person name="Horton D.L."/>
            <person name="Alikhan N.F."/>
            <person name="Baker D."/>
            <person name="Gharbi K."/>
            <person name="Hall N."/>
            <person name="Watson M."/>
            <person name="Adriaenssens E.M."/>
            <person name="Foster-Nyarko E."/>
            <person name="Jarju S."/>
            <person name="Secka A."/>
            <person name="Antonio M."/>
            <person name="Oren A."/>
            <person name="Chaudhuri R.R."/>
            <person name="La Ragione R."/>
            <person name="Hildebrand F."/>
            <person name="Pallen M.J."/>
        </authorList>
    </citation>
    <scope>NUCLEOTIDE SEQUENCE</scope>
    <source>
        <strain evidence="1">B3-2255</strain>
    </source>
</reference>
<proteinExistence type="predicted"/>
<feature type="non-terminal residue" evidence="1">
    <location>
        <position position="1"/>
    </location>
</feature>
<gene>
    <name evidence="1" type="ORF">IAC87_04275</name>
</gene>
<name>A0A9D9J0U2_9BACT</name>
<dbReference type="AlphaFoldDB" id="A0A9D9J0U2"/>
<evidence type="ECO:0000313" key="1">
    <source>
        <dbReference type="EMBL" id="MBO8481746.1"/>
    </source>
</evidence>
<organism evidence="1 2">
    <name type="scientific">Candidatus Merdivivens faecigallinarum</name>
    <dbReference type="NCBI Taxonomy" id="2840871"/>
    <lineage>
        <taxon>Bacteria</taxon>
        <taxon>Pseudomonadati</taxon>
        <taxon>Bacteroidota</taxon>
        <taxon>Bacteroidia</taxon>
        <taxon>Bacteroidales</taxon>
        <taxon>Muribaculaceae</taxon>
        <taxon>Muribaculaceae incertae sedis</taxon>
        <taxon>Candidatus Merdivivens</taxon>
    </lineage>
</organism>
<protein>
    <submittedName>
        <fullName evidence="1">Uncharacterized protein</fullName>
    </submittedName>
</protein>
<sequence>LMLQAATDGLSWAKEGRTLSQVLKRNSRSAEGSKALWDYSIDNFIRPQIEKGHLKEDVHFSQDESQASL</sequence>
<dbReference type="Proteomes" id="UP000823772">
    <property type="component" value="Unassembled WGS sequence"/>
</dbReference>
<evidence type="ECO:0000313" key="2">
    <source>
        <dbReference type="Proteomes" id="UP000823772"/>
    </source>
</evidence>
<dbReference type="EMBL" id="JADILY010000089">
    <property type="protein sequence ID" value="MBO8481746.1"/>
    <property type="molecule type" value="Genomic_DNA"/>
</dbReference>
<comment type="caution">
    <text evidence="1">The sequence shown here is derived from an EMBL/GenBank/DDBJ whole genome shotgun (WGS) entry which is preliminary data.</text>
</comment>
<reference evidence="1" key="1">
    <citation type="submission" date="2020-10" db="EMBL/GenBank/DDBJ databases">
        <authorList>
            <person name="Gilroy R."/>
        </authorList>
    </citation>
    <scope>NUCLEOTIDE SEQUENCE</scope>
    <source>
        <strain evidence="1">B3-2255</strain>
    </source>
</reference>